<proteinExistence type="predicted"/>
<dbReference type="EMBL" id="JAQOMS010000002">
    <property type="protein sequence ID" value="MDC2889706.1"/>
    <property type="molecule type" value="Genomic_DNA"/>
</dbReference>
<dbReference type="Proteomes" id="UP001528411">
    <property type="component" value="Unassembled WGS sequence"/>
</dbReference>
<organism evidence="2 3">
    <name type="scientific">Psychrosphaera algicola</name>
    <dbReference type="NCBI Taxonomy" id="3023714"/>
    <lineage>
        <taxon>Bacteria</taxon>
        <taxon>Pseudomonadati</taxon>
        <taxon>Pseudomonadota</taxon>
        <taxon>Gammaproteobacteria</taxon>
        <taxon>Alteromonadales</taxon>
        <taxon>Pseudoalteromonadaceae</taxon>
        <taxon>Psychrosphaera</taxon>
    </lineage>
</organism>
<keyword evidence="3" id="KW-1185">Reference proteome</keyword>
<dbReference type="SUPFAM" id="SSF82866">
    <property type="entry name" value="Multidrug efflux transporter AcrB transmembrane domain"/>
    <property type="match status" value="1"/>
</dbReference>
<dbReference type="PANTHER" id="PTHR32063:SF18">
    <property type="entry name" value="CATION EFFLUX SYSTEM PROTEIN"/>
    <property type="match status" value="1"/>
</dbReference>
<reference evidence="2 3" key="1">
    <citation type="submission" date="2023-01" db="EMBL/GenBank/DDBJ databases">
        <title>Psychrosphaera sp. nov., isolated from marine algae.</title>
        <authorList>
            <person name="Bayburt H."/>
            <person name="Choi B.J."/>
            <person name="Kim J.M."/>
            <person name="Choi D.G."/>
            <person name="Jeon C.O."/>
        </authorList>
    </citation>
    <scope>NUCLEOTIDE SEQUENCE [LARGE SCALE GENOMIC DNA]</scope>
    <source>
        <strain evidence="2 3">G1-22</strain>
    </source>
</reference>
<feature type="transmembrane region" description="Helical" evidence="1">
    <location>
        <begin position="47"/>
        <end position="67"/>
    </location>
</feature>
<feature type="transmembrane region" description="Helical" evidence="1">
    <location>
        <begin position="74"/>
        <end position="92"/>
    </location>
</feature>
<name>A0ABT5FEF1_9GAMM</name>
<evidence type="ECO:0000313" key="3">
    <source>
        <dbReference type="Proteomes" id="UP001528411"/>
    </source>
</evidence>
<feature type="transmembrane region" description="Helical" evidence="1">
    <location>
        <begin position="149"/>
        <end position="170"/>
    </location>
</feature>
<accession>A0ABT5FEF1</accession>
<dbReference type="Gene3D" id="3.30.70.1440">
    <property type="entry name" value="Multidrug efflux transporter AcrB pore domain"/>
    <property type="match status" value="1"/>
</dbReference>
<comment type="caution">
    <text evidence="2">The sequence shown here is derived from an EMBL/GenBank/DDBJ whole genome shotgun (WGS) entry which is preliminary data.</text>
</comment>
<evidence type="ECO:0000313" key="2">
    <source>
        <dbReference type="EMBL" id="MDC2889706.1"/>
    </source>
</evidence>
<keyword evidence="1" id="KW-0812">Transmembrane</keyword>
<sequence length="206" mass="22183">MLTLDLTKPLAKAFARMKPQIEAISLPDGYKLEWGGEYESSKDAQKALGSGLPAGFLAMFLISVLLFGRVRQPLIIWLIVPMAAVGVVSGLLATDMPFGFMSLLGFLSLFGMLIKNAIVLIEEIDLQIQEGLEAKVAIITASASRLRPVALAAITTILGMAPLLSDAFFADMSVTIMGGLAFATILTMIAVPVFYSIFYKVSYRAK</sequence>
<dbReference type="Gene3D" id="1.20.1640.10">
    <property type="entry name" value="Multidrug efflux transporter AcrB transmembrane domain"/>
    <property type="match status" value="1"/>
</dbReference>
<keyword evidence="1" id="KW-1133">Transmembrane helix</keyword>
<dbReference type="Pfam" id="PF00873">
    <property type="entry name" value="ACR_tran"/>
    <property type="match status" value="1"/>
</dbReference>
<protein>
    <submittedName>
        <fullName evidence="2">Efflux RND transporter permease subunit</fullName>
    </submittedName>
</protein>
<dbReference type="InterPro" id="IPR001036">
    <property type="entry name" value="Acrflvin-R"/>
</dbReference>
<keyword evidence="1" id="KW-0472">Membrane</keyword>
<gene>
    <name evidence="2" type="ORF">PN838_14110</name>
</gene>
<feature type="transmembrane region" description="Helical" evidence="1">
    <location>
        <begin position="98"/>
        <end position="121"/>
    </location>
</feature>
<dbReference type="PANTHER" id="PTHR32063">
    <property type="match status" value="1"/>
</dbReference>
<evidence type="ECO:0000256" key="1">
    <source>
        <dbReference type="SAM" id="Phobius"/>
    </source>
</evidence>
<feature type="transmembrane region" description="Helical" evidence="1">
    <location>
        <begin position="176"/>
        <end position="198"/>
    </location>
</feature>